<evidence type="ECO:0000256" key="5">
    <source>
        <dbReference type="SAM" id="MobiDB-lite"/>
    </source>
</evidence>
<name>A0ABD1XM30_9MARC</name>
<feature type="compositionally biased region" description="Polar residues" evidence="5">
    <location>
        <begin position="946"/>
        <end position="961"/>
    </location>
</feature>
<proteinExistence type="predicted"/>
<accession>A0ABD1XM30</accession>
<feature type="region of interest" description="Disordered" evidence="5">
    <location>
        <begin position="1"/>
        <end position="238"/>
    </location>
</feature>
<feature type="compositionally biased region" description="Acidic residues" evidence="5">
    <location>
        <begin position="152"/>
        <end position="174"/>
    </location>
</feature>
<dbReference type="AlphaFoldDB" id="A0ABD1XM30"/>
<evidence type="ECO:0000313" key="6">
    <source>
        <dbReference type="EMBL" id="KAL2609839.1"/>
    </source>
</evidence>
<dbReference type="Pfam" id="PF04615">
    <property type="entry name" value="Utp14"/>
    <property type="match status" value="2"/>
</dbReference>
<evidence type="ECO:0000256" key="1">
    <source>
        <dbReference type="ARBA" id="ARBA00004604"/>
    </source>
</evidence>
<feature type="region of interest" description="Disordered" evidence="5">
    <location>
        <begin position="499"/>
        <end position="531"/>
    </location>
</feature>
<feature type="region of interest" description="Disordered" evidence="5">
    <location>
        <begin position="714"/>
        <end position="962"/>
    </location>
</feature>
<sequence length="1269" mass="140752">MARGGRVGSHPGGGSVGRNGQGRGRKSGGRSAKGGKNVGGKSGKGPRLSNWLLKEIGVTGEKQNSDSEGLEDEVGGDVYEYEEEVPQEEQGKNKRFDDIERMEYEFPSDFEDEEIDEDEGSVGEDNEESEDEESNRGNLSDRKKKEISLHSDDEDDEGSDGDDEEEEEEEEDDDEGKHGEMSLDSSEDEEDEDDDERHQRLLEAVTGKSSRPEREGKTRKEQVTTEAYPESEFNLNPNADGSAPITVEDLINPLHNATGFGALRKRMQELRKKSAPVKAPLPKYVQDRVNRQAGYRQTNKDVTEWVPIVKRNREAPTLVLNKREEVPALSTATLAATFKATTDFEKEISQLFNKSKLGETKHVEEAENLELNKLTVEEVRERQTRLAKMRNLLFRHELKAKRVKKIKSKTYHRLMNKVEKARADYDMALSEADPEAAKAAAIKQEFLRAQERMTLKHKNQSRWAKRILKRGLKSQENDGTRDAIADQLRTHALLTRKIHSATLSSSEDDDLGSSSDGEAPDDDEPTGLVLEKPNTRVLARAKVAILKAIEEGEEDQLPKTGVFAIPFMARALEKKKKAAEMEAMAALEQLEQAEAGGDVLALHDDYNKLENAEKNETTLHGKMSFGDAKRPLENIERKFRSSGEELSDQVDDSDEERERSMAGGVDMGEVALQVTKRTNITVDVSTSKQSEDLPQDGYAFDFLDSLDRRASYSVGMEDVDPPAKAQEVERPSRASSYVDTKEVDAPTAKAQDVERPSNVDEALKSAGETERLASDVPATSGPDERAVAHRGRIASNDIAARRLEKRKKRKFLRKNNGIEPTSIDEKQVPTAENGALHDDKRRKVHLTHDETLPNNGASTSDGKDAPLEAETGNEHRSKRGKRKSRNRSRIETVTSTMEPATSNGPQDKPVEKVVVGTAPLGTEAENGQTSKRSKRKSNRRSKIEGVNSSVEPATSSGPQDSSVEKIVASIALLETEIENGQNSRRSIRIADRRGRIEAVTSSVEPARSSGPQDGAVEKIAVSIAGRPKSKSTTSSVLHPIKVETPAEISGQQDEQVPSLETNGNVETSVAAATAISFSDDEDSDHAQEMELPSDLMSQQALIRQAFAGDDVEAEFEQIKSQALDSEVPQGEAPVTLPGWGQWAHIQQKRGQPAWIQREQERLKKSRDDALGKRKDAKLRHVIISEKVDKKASKFHAPTVPFPFNSKEVYERSVRMPIGREFNTDKAFRDMIRPTVIKSAGQIIDPIKREVSSAKGKADHQEPKRKRGKK</sequence>
<feature type="compositionally biased region" description="Gly residues" evidence="5">
    <location>
        <begin position="1"/>
        <end position="22"/>
    </location>
</feature>
<evidence type="ECO:0000313" key="7">
    <source>
        <dbReference type="Proteomes" id="UP001605036"/>
    </source>
</evidence>
<keyword evidence="2" id="KW-0597">Phosphoprotein</keyword>
<evidence type="ECO:0000256" key="3">
    <source>
        <dbReference type="ARBA" id="ARBA00023242"/>
    </source>
</evidence>
<feature type="compositionally biased region" description="Acidic residues" evidence="5">
    <location>
        <begin position="106"/>
        <end position="133"/>
    </location>
</feature>
<evidence type="ECO:0000256" key="2">
    <source>
        <dbReference type="ARBA" id="ARBA00022553"/>
    </source>
</evidence>
<dbReference type="PANTHER" id="PTHR14150:SF12">
    <property type="entry name" value="U3 SMALL NUCLEOLAR RNA-ASSOCIATED PROTEIN 14 HOMOLOG A"/>
    <property type="match status" value="1"/>
</dbReference>
<feature type="region of interest" description="Disordered" evidence="5">
    <location>
        <begin position="1244"/>
        <end position="1269"/>
    </location>
</feature>
<feature type="compositionally biased region" description="Basic and acidic residues" evidence="5">
    <location>
        <begin position="751"/>
        <end position="773"/>
    </location>
</feature>
<dbReference type="InterPro" id="IPR006709">
    <property type="entry name" value="SSU_processome_Utp14"/>
</dbReference>
<feature type="coiled-coil region" evidence="4">
    <location>
        <begin position="569"/>
        <end position="596"/>
    </location>
</feature>
<feature type="compositionally biased region" description="Acidic residues" evidence="5">
    <location>
        <begin position="645"/>
        <end position="655"/>
    </location>
</feature>
<feature type="compositionally biased region" description="Basic and acidic residues" evidence="5">
    <location>
        <begin position="89"/>
        <end position="104"/>
    </location>
</feature>
<keyword evidence="3" id="KW-0539">Nucleus</keyword>
<keyword evidence="7" id="KW-1185">Reference proteome</keyword>
<dbReference type="EMBL" id="JBHFFA010000008">
    <property type="protein sequence ID" value="KAL2609839.1"/>
    <property type="molecule type" value="Genomic_DNA"/>
</dbReference>
<feature type="compositionally biased region" description="Basic and acidic residues" evidence="5">
    <location>
        <begin position="139"/>
        <end position="151"/>
    </location>
</feature>
<comment type="subcellular location">
    <subcellularLocation>
        <location evidence="1">Nucleus</location>
        <location evidence="1">Nucleolus</location>
    </subcellularLocation>
</comment>
<feature type="compositionally biased region" description="Basic residues" evidence="5">
    <location>
        <begin position="931"/>
        <end position="940"/>
    </location>
</feature>
<feature type="compositionally biased region" description="Basic and acidic residues" evidence="5">
    <location>
        <begin position="835"/>
        <end position="851"/>
    </location>
</feature>
<feature type="region of interest" description="Disordered" evidence="5">
    <location>
        <begin position="1025"/>
        <end position="1062"/>
    </location>
</feature>
<evidence type="ECO:0008006" key="8">
    <source>
        <dbReference type="Google" id="ProtNLM"/>
    </source>
</evidence>
<feature type="compositionally biased region" description="Polar residues" evidence="5">
    <location>
        <begin position="1049"/>
        <end position="1062"/>
    </location>
</feature>
<dbReference type="GO" id="GO:0005730">
    <property type="term" value="C:nucleolus"/>
    <property type="evidence" value="ECO:0007669"/>
    <property type="project" value="UniProtKB-SubCell"/>
</dbReference>
<feature type="compositionally biased region" description="Acidic residues" evidence="5">
    <location>
        <begin position="68"/>
        <end position="87"/>
    </location>
</feature>
<feature type="region of interest" description="Disordered" evidence="5">
    <location>
        <begin position="638"/>
        <end position="661"/>
    </location>
</feature>
<protein>
    <recommendedName>
        <fullName evidence="8">U3 small nucleolar RNA-associated protein 14</fullName>
    </recommendedName>
</protein>
<reference evidence="6 7" key="1">
    <citation type="submission" date="2024-09" db="EMBL/GenBank/DDBJ databases">
        <title>Chromosome-scale assembly of Riccia fluitans.</title>
        <authorList>
            <person name="Paukszto L."/>
            <person name="Sawicki J."/>
            <person name="Karawczyk K."/>
            <person name="Piernik-Szablinska J."/>
            <person name="Szczecinska M."/>
            <person name="Mazdziarz M."/>
        </authorList>
    </citation>
    <scope>NUCLEOTIDE SEQUENCE [LARGE SCALE GENOMIC DNA]</scope>
    <source>
        <strain evidence="6">Rf_01</strain>
        <tissue evidence="6">Aerial parts of the thallus</tissue>
    </source>
</reference>
<feature type="compositionally biased region" description="Basic and acidic residues" evidence="5">
    <location>
        <begin position="210"/>
        <end position="223"/>
    </location>
</feature>
<dbReference type="PANTHER" id="PTHR14150">
    <property type="entry name" value="U3 SMALL NUCLEOLAR RNA-ASSOCIATED PROTEIN 14"/>
    <property type="match status" value="1"/>
</dbReference>
<organism evidence="6 7">
    <name type="scientific">Riccia fluitans</name>
    <dbReference type="NCBI Taxonomy" id="41844"/>
    <lineage>
        <taxon>Eukaryota</taxon>
        <taxon>Viridiplantae</taxon>
        <taxon>Streptophyta</taxon>
        <taxon>Embryophyta</taxon>
        <taxon>Marchantiophyta</taxon>
        <taxon>Marchantiopsida</taxon>
        <taxon>Marchantiidae</taxon>
        <taxon>Marchantiales</taxon>
        <taxon>Ricciaceae</taxon>
        <taxon>Riccia</taxon>
    </lineage>
</organism>
<dbReference type="Proteomes" id="UP001605036">
    <property type="component" value="Unassembled WGS sequence"/>
</dbReference>
<gene>
    <name evidence="6" type="ORF">R1flu_028412</name>
</gene>
<evidence type="ECO:0000256" key="4">
    <source>
        <dbReference type="SAM" id="Coils"/>
    </source>
</evidence>
<feature type="compositionally biased region" description="Polar residues" evidence="5">
    <location>
        <begin position="891"/>
        <end position="905"/>
    </location>
</feature>
<keyword evidence="4" id="KW-0175">Coiled coil</keyword>
<feature type="compositionally biased region" description="Acidic residues" evidence="5">
    <location>
        <begin position="185"/>
        <end position="195"/>
    </location>
</feature>
<comment type="caution">
    <text evidence="6">The sequence shown here is derived from an EMBL/GenBank/DDBJ whole genome shotgun (WGS) entry which is preliminary data.</text>
</comment>
<feature type="compositionally biased region" description="Basic residues" evidence="5">
    <location>
        <begin position="876"/>
        <end position="887"/>
    </location>
</feature>
<feature type="compositionally biased region" description="Basic and acidic residues" evidence="5">
    <location>
        <begin position="1245"/>
        <end position="1261"/>
    </location>
</feature>
<feature type="compositionally biased region" description="Basic residues" evidence="5">
    <location>
        <begin position="803"/>
        <end position="813"/>
    </location>
</feature>